<reference evidence="1" key="1">
    <citation type="submission" date="2023-06" db="EMBL/GenBank/DDBJ databases">
        <title>Robiginitalea aurantiacus sp. nov. and Algoriphagus sediminis sp. nov., isolated from coastal sediment.</title>
        <authorList>
            <person name="Zhou Z.Y."/>
            <person name="An J."/>
            <person name="Jia Y.W."/>
            <person name="Du Z.J."/>
        </authorList>
    </citation>
    <scope>NUCLEOTIDE SEQUENCE</scope>
    <source>
        <strain evidence="1">C2-7</strain>
    </source>
</reference>
<protein>
    <submittedName>
        <fullName evidence="1">Uncharacterized protein</fullName>
    </submittedName>
</protein>
<name>A0ABT7YH81_9BACT</name>
<dbReference type="EMBL" id="JAUEPH010000010">
    <property type="protein sequence ID" value="MDN3205891.1"/>
    <property type="molecule type" value="Genomic_DNA"/>
</dbReference>
<evidence type="ECO:0000313" key="2">
    <source>
        <dbReference type="Proteomes" id="UP001171916"/>
    </source>
</evidence>
<proteinExistence type="predicted"/>
<dbReference type="RefSeq" id="WP_290002898.1">
    <property type="nucleotide sequence ID" value="NZ_JAUEPH010000010.1"/>
</dbReference>
<accession>A0ABT7YH81</accession>
<gene>
    <name evidence="1" type="ORF">QVH07_17180</name>
</gene>
<sequence>MDKQEKARRMLKMYHLWILKNEKKPRNQYLKGRILELCEVGYNKQEIFWIMRAAEELSKTELRVLDFMIYLIMKKNGYYKPKEL</sequence>
<evidence type="ECO:0000313" key="1">
    <source>
        <dbReference type="EMBL" id="MDN3205891.1"/>
    </source>
</evidence>
<organism evidence="1 2">
    <name type="scientific">Algoriphagus sediminis</name>
    <dbReference type="NCBI Taxonomy" id="3057113"/>
    <lineage>
        <taxon>Bacteria</taxon>
        <taxon>Pseudomonadati</taxon>
        <taxon>Bacteroidota</taxon>
        <taxon>Cytophagia</taxon>
        <taxon>Cytophagales</taxon>
        <taxon>Cyclobacteriaceae</taxon>
        <taxon>Algoriphagus</taxon>
    </lineage>
</organism>
<dbReference type="Proteomes" id="UP001171916">
    <property type="component" value="Unassembled WGS sequence"/>
</dbReference>
<keyword evidence="2" id="KW-1185">Reference proteome</keyword>
<comment type="caution">
    <text evidence="1">The sequence shown here is derived from an EMBL/GenBank/DDBJ whole genome shotgun (WGS) entry which is preliminary data.</text>
</comment>